<evidence type="ECO:0000256" key="1">
    <source>
        <dbReference type="SAM" id="MobiDB-lite"/>
    </source>
</evidence>
<feature type="compositionally biased region" description="Low complexity" evidence="1">
    <location>
        <begin position="45"/>
        <end position="60"/>
    </location>
</feature>
<feature type="region of interest" description="Disordered" evidence="1">
    <location>
        <begin position="41"/>
        <end position="60"/>
    </location>
</feature>
<name>A0A928VRH6_9CYAN</name>
<protein>
    <submittedName>
        <fullName evidence="2">Uncharacterized protein</fullName>
    </submittedName>
</protein>
<organism evidence="2 3">
    <name type="scientific">Romeriopsis navalis LEGE 11480</name>
    <dbReference type="NCBI Taxonomy" id="2777977"/>
    <lineage>
        <taxon>Bacteria</taxon>
        <taxon>Bacillati</taxon>
        <taxon>Cyanobacteriota</taxon>
        <taxon>Cyanophyceae</taxon>
        <taxon>Leptolyngbyales</taxon>
        <taxon>Leptolyngbyaceae</taxon>
        <taxon>Romeriopsis</taxon>
        <taxon>Romeriopsis navalis</taxon>
    </lineage>
</organism>
<sequence length="60" mass="6164">MAAFFRQYIAPLIAVLIFATALVATSARIFLPNDMAGPAPIEDIAPTTPSASSPSNGLSS</sequence>
<gene>
    <name evidence="2" type="ORF">IQ266_13635</name>
</gene>
<dbReference type="AlphaFoldDB" id="A0A928VRH6"/>
<evidence type="ECO:0000313" key="2">
    <source>
        <dbReference type="EMBL" id="MBE9030774.1"/>
    </source>
</evidence>
<accession>A0A928VRH6</accession>
<dbReference type="EMBL" id="JADEXQ010000044">
    <property type="protein sequence ID" value="MBE9030774.1"/>
    <property type="molecule type" value="Genomic_DNA"/>
</dbReference>
<reference evidence="2" key="1">
    <citation type="submission" date="2020-10" db="EMBL/GenBank/DDBJ databases">
        <authorList>
            <person name="Castelo-Branco R."/>
            <person name="Eusebio N."/>
            <person name="Adriana R."/>
            <person name="Vieira A."/>
            <person name="Brugerolle De Fraissinette N."/>
            <person name="Rezende De Castro R."/>
            <person name="Schneider M.P."/>
            <person name="Vasconcelos V."/>
            <person name="Leao P.N."/>
        </authorList>
    </citation>
    <scope>NUCLEOTIDE SEQUENCE</scope>
    <source>
        <strain evidence="2">LEGE 11480</strain>
    </source>
</reference>
<keyword evidence="3" id="KW-1185">Reference proteome</keyword>
<comment type="caution">
    <text evidence="2">The sequence shown here is derived from an EMBL/GenBank/DDBJ whole genome shotgun (WGS) entry which is preliminary data.</text>
</comment>
<proteinExistence type="predicted"/>
<dbReference type="RefSeq" id="WP_264325602.1">
    <property type="nucleotide sequence ID" value="NZ_JADEXQ010000044.1"/>
</dbReference>
<dbReference type="Proteomes" id="UP000625316">
    <property type="component" value="Unassembled WGS sequence"/>
</dbReference>
<evidence type="ECO:0000313" key="3">
    <source>
        <dbReference type="Proteomes" id="UP000625316"/>
    </source>
</evidence>